<name>A0A645AVR7_9ZZZZ</name>
<dbReference type="AlphaFoldDB" id="A0A645AVR7"/>
<accession>A0A645AVR7</accession>
<proteinExistence type="predicted"/>
<comment type="caution">
    <text evidence="1">The sequence shown here is derived from an EMBL/GenBank/DDBJ whole genome shotgun (WGS) entry which is preliminary data.</text>
</comment>
<protein>
    <submittedName>
        <fullName evidence="1">Uncharacterized protein</fullName>
    </submittedName>
</protein>
<organism evidence="1">
    <name type="scientific">bioreactor metagenome</name>
    <dbReference type="NCBI Taxonomy" id="1076179"/>
    <lineage>
        <taxon>unclassified sequences</taxon>
        <taxon>metagenomes</taxon>
        <taxon>ecological metagenomes</taxon>
    </lineage>
</organism>
<reference evidence="1" key="1">
    <citation type="submission" date="2019-08" db="EMBL/GenBank/DDBJ databases">
        <authorList>
            <person name="Kucharzyk K."/>
            <person name="Murdoch R.W."/>
            <person name="Higgins S."/>
            <person name="Loffler F."/>
        </authorList>
    </citation>
    <scope>NUCLEOTIDE SEQUENCE</scope>
</reference>
<dbReference type="EMBL" id="VSSQ01015062">
    <property type="protein sequence ID" value="MPM54993.1"/>
    <property type="molecule type" value="Genomic_DNA"/>
</dbReference>
<evidence type="ECO:0000313" key="1">
    <source>
        <dbReference type="EMBL" id="MPM54993.1"/>
    </source>
</evidence>
<sequence>MVGNQHDVSGTIVVVDSPGRICHDHGVAAHELCNPDREGDLVRCVAFVDVNAALHDHYIFARELSKDKIALVGVGGGDALMRDILIGDDDRIFYLVSQIAYAGAENDQHFRHKITEFIF</sequence>
<gene>
    <name evidence="1" type="ORF">SDC9_101778</name>
</gene>